<feature type="domain" description="Calcineurin-like phosphoesterase" evidence="2">
    <location>
        <begin position="17"/>
        <end position="200"/>
    </location>
</feature>
<dbReference type="InterPro" id="IPR000979">
    <property type="entry name" value="Phosphodiesterase_MJ0936/Vps29"/>
</dbReference>
<proteinExistence type="inferred from homology"/>
<accession>A0A1G9XB03</accession>
<evidence type="ECO:0000256" key="1">
    <source>
        <dbReference type="RuleBase" id="RU362039"/>
    </source>
</evidence>
<sequence>MTWRRQNQTCRHRCRRMKLGLISDVHGNLPALEAVLEDLPAVDMIACAGDVVGYNPWPADCVERVREVAAITVVGNHDRAVGDRESFRANSMALAGIEYAREELSDEQKDWLAELPRKATLADGSILLVHDHPTVQDRYVFPRHFPEVRPHIDEYDGAVLGHTHRQHKARIDGRLIVNPGSVGQPRDGDSDAAYAVLDTDALEVELHRVEYDINRVIERVEEAGLPPEIGTRLLDGS</sequence>
<dbReference type="Gene3D" id="3.60.21.10">
    <property type="match status" value="1"/>
</dbReference>
<comment type="similarity">
    <text evidence="1">Belongs to the metallophosphoesterase superfamily. YfcE family.</text>
</comment>
<dbReference type="InterPro" id="IPR024654">
    <property type="entry name" value="Calcineurin-like_PHP_lpxH"/>
</dbReference>
<dbReference type="InterPro" id="IPR029052">
    <property type="entry name" value="Metallo-depent_PP-like"/>
</dbReference>
<dbReference type="Pfam" id="PF12850">
    <property type="entry name" value="Metallophos_2"/>
    <property type="match status" value="1"/>
</dbReference>
<reference evidence="4" key="1">
    <citation type="submission" date="2016-10" db="EMBL/GenBank/DDBJ databases">
        <authorList>
            <person name="Varghese N."/>
            <person name="Submissions S."/>
        </authorList>
    </citation>
    <scope>NUCLEOTIDE SEQUENCE [LARGE SCALE GENOMIC DNA]</scope>
    <source>
        <strain evidence="4">CGMCC 1.10119</strain>
    </source>
</reference>
<dbReference type="EMBL" id="FNHL01000004">
    <property type="protein sequence ID" value="SDM93904.1"/>
    <property type="molecule type" value="Genomic_DNA"/>
</dbReference>
<dbReference type="PIRSF" id="PIRSF000883">
    <property type="entry name" value="Pesterase_MJ0912"/>
    <property type="match status" value="1"/>
</dbReference>
<dbReference type="STRING" id="660521.SAMN04487949_2915"/>
<evidence type="ECO:0000259" key="2">
    <source>
        <dbReference type="Pfam" id="PF12850"/>
    </source>
</evidence>
<name>A0A1G9XB03_9EURY</name>
<dbReference type="GO" id="GO:0046872">
    <property type="term" value="F:metal ion binding"/>
    <property type="evidence" value="ECO:0007669"/>
    <property type="project" value="UniProtKB-KW"/>
</dbReference>
<dbReference type="GO" id="GO:0016791">
    <property type="term" value="F:phosphatase activity"/>
    <property type="evidence" value="ECO:0007669"/>
    <property type="project" value="TreeGrafter"/>
</dbReference>
<dbReference type="SUPFAM" id="SSF56300">
    <property type="entry name" value="Metallo-dependent phosphatases"/>
    <property type="match status" value="1"/>
</dbReference>
<dbReference type="InterPro" id="IPR011152">
    <property type="entry name" value="Pesterase_MJ0912"/>
</dbReference>
<evidence type="ECO:0000313" key="3">
    <source>
        <dbReference type="EMBL" id="SDM93904.1"/>
    </source>
</evidence>
<dbReference type="Proteomes" id="UP000199451">
    <property type="component" value="Unassembled WGS sequence"/>
</dbReference>
<dbReference type="GO" id="GO:0005737">
    <property type="term" value="C:cytoplasm"/>
    <property type="evidence" value="ECO:0007669"/>
    <property type="project" value="TreeGrafter"/>
</dbReference>
<gene>
    <name evidence="3" type="ORF">SAMN04487949_2915</name>
</gene>
<dbReference type="PANTHER" id="PTHR42850:SF2">
    <property type="entry name" value="BLL5683 PROTEIN"/>
    <property type="match status" value="1"/>
</dbReference>
<dbReference type="PANTHER" id="PTHR42850">
    <property type="entry name" value="METALLOPHOSPHOESTERASE"/>
    <property type="match status" value="1"/>
</dbReference>
<dbReference type="InterPro" id="IPR050126">
    <property type="entry name" value="Ap4A_hydrolase"/>
</dbReference>
<organism evidence="3 4">
    <name type="scientific">Halogranum gelatinilyticum</name>
    <dbReference type="NCBI Taxonomy" id="660521"/>
    <lineage>
        <taxon>Archaea</taxon>
        <taxon>Methanobacteriati</taxon>
        <taxon>Methanobacteriota</taxon>
        <taxon>Stenosarchaea group</taxon>
        <taxon>Halobacteria</taxon>
        <taxon>Halobacteriales</taxon>
        <taxon>Haloferacaceae</taxon>
    </lineage>
</organism>
<dbReference type="AlphaFoldDB" id="A0A1G9XB03"/>
<comment type="cofactor">
    <cofactor evidence="1">
        <name>a divalent metal cation</name>
        <dbReference type="ChEBI" id="CHEBI:60240"/>
    </cofactor>
</comment>
<keyword evidence="1" id="KW-0479">Metal-binding</keyword>
<dbReference type="NCBIfam" id="TIGR00040">
    <property type="entry name" value="yfcE"/>
    <property type="match status" value="1"/>
</dbReference>
<keyword evidence="4" id="KW-1185">Reference proteome</keyword>
<dbReference type="EC" id="3.1.4.-" evidence="1"/>
<protein>
    <recommendedName>
        <fullName evidence="1">Phosphoesterase</fullName>
        <ecNumber evidence="1">3.1.4.-</ecNumber>
    </recommendedName>
</protein>
<evidence type="ECO:0000313" key="4">
    <source>
        <dbReference type="Proteomes" id="UP000199451"/>
    </source>
</evidence>